<gene>
    <name evidence="2" type="ORF">Strain138_000484</name>
    <name evidence="3" type="ORF">Strain318_000484</name>
</gene>
<dbReference type="EMBL" id="CP130613">
    <property type="protein sequence ID" value="WKW14158.1"/>
    <property type="molecule type" value="Genomic_DNA"/>
</dbReference>
<organism evidence="3 4">
    <name type="scientific">Pseudogemmatithrix spongiicola</name>
    <dbReference type="NCBI Taxonomy" id="3062599"/>
    <lineage>
        <taxon>Bacteria</taxon>
        <taxon>Pseudomonadati</taxon>
        <taxon>Gemmatimonadota</taxon>
        <taxon>Gemmatimonadia</taxon>
        <taxon>Gemmatimonadales</taxon>
        <taxon>Gemmatimonadaceae</taxon>
        <taxon>Pseudogemmatithrix</taxon>
    </lineage>
</organism>
<sequence>MRAIIASSALAALVLSASVTYGQADARIVPDQPTCSRCVINLRQLLTLKTGDSTVSWIPGDVLLTQSGAVYVIEVGELPRRFSRDGQFLGVVGTAGRGPNEFAGTVGLAQAPGDSTLAVQIDGRVLVIDPSGVPRREVTLPTPLAPLKVVEWPSRVLATGFLGSPEAAGFQMHVLDLSGPRARVLTSFGWERGRMVPGGNATIPQNVSTPKQANFWMSDPLEYRLARWSASGQHLAELRRSPEWFRGRSQAWIGNPNTPPPPSVIGIAEDTEGLLWVYIRVPRANWRAGWPRVQEGVRELSSRSIDFAKLFEVQVEVIDPDRGRVVARQMLREFVFDVLDNGDLVTYRTVADGLPEISVLRPRLTRP</sequence>
<dbReference type="RefSeq" id="WP_367886948.1">
    <property type="nucleotide sequence ID" value="NZ_CP130612.1"/>
</dbReference>
<feature type="signal peptide" evidence="1">
    <location>
        <begin position="1"/>
        <end position="26"/>
    </location>
</feature>
<accession>A0AA49Q3V6</accession>
<keyword evidence="4" id="KW-1185">Reference proteome</keyword>
<accession>A0AA49Q682</accession>
<evidence type="ECO:0000256" key="1">
    <source>
        <dbReference type="SAM" id="SignalP"/>
    </source>
</evidence>
<proteinExistence type="predicted"/>
<evidence type="ECO:0000313" key="2">
    <source>
        <dbReference type="EMBL" id="WKW11248.1"/>
    </source>
</evidence>
<protein>
    <recommendedName>
        <fullName evidence="5">6-bladed beta-propeller</fullName>
    </recommendedName>
</protein>
<evidence type="ECO:0008006" key="5">
    <source>
        <dbReference type="Google" id="ProtNLM"/>
    </source>
</evidence>
<dbReference type="SUPFAM" id="SSF63829">
    <property type="entry name" value="Calcium-dependent phosphotriesterase"/>
    <property type="match status" value="1"/>
</dbReference>
<name>A0AA49Q682_9BACT</name>
<dbReference type="KEGG" id="pspc:Strain318_000484"/>
<reference evidence="3" key="1">
    <citation type="submission" date="2023-07" db="EMBL/GenBank/DDBJ databases">
        <authorList>
            <person name="Haufschild T."/>
            <person name="Kallscheuer N."/>
            <person name="Hammer J."/>
            <person name="Kohn T."/>
            <person name="Kabuu M."/>
            <person name="Jogler M."/>
            <person name="Wohfarth N."/>
            <person name="Heuer A."/>
            <person name="Rohde M."/>
            <person name="van Teeseling M.C.F."/>
            <person name="Jogler C."/>
        </authorList>
    </citation>
    <scope>NUCLEOTIDE SEQUENCE</scope>
    <source>
        <strain evidence="2">Strain 138</strain>
        <strain evidence="3">Strain 318</strain>
    </source>
</reference>
<feature type="chain" id="PRO_5041228175" description="6-bladed beta-propeller" evidence="1">
    <location>
        <begin position="27"/>
        <end position="367"/>
    </location>
</feature>
<dbReference type="InterPro" id="IPR011042">
    <property type="entry name" value="6-blade_b-propeller_TolB-like"/>
</dbReference>
<keyword evidence="1" id="KW-0732">Signal</keyword>
<dbReference type="AlphaFoldDB" id="A0AA49Q682"/>
<dbReference type="Proteomes" id="UP001229955">
    <property type="component" value="Chromosome"/>
</dbReference>
<evidence type="ECO:0000313" key="3">
    <source>
        <dbReference type="EMBL" id="WKW14158.1"/>
    </source>
</evidence>
<dbReference type="EMBL" id="CP130612">
    <property type="protein sequence ID" value="WKW11248.1"/>
    <property type="molecule type" value="Genomic_DNA"/>
</dbReference>
<evidence type="ECO:0000313" key="4">
    <source>
        <dbReference type="Proteomes" id="UP001229955"/>
    </source>
</evidence>
<dbReference type="Gene3D" id="2.120.10.30">
    <property type="entry name" value="TolB, C-terminal domain"/>
    <property type="match status" value="1"/>
</dbReference>